<evidence type="ECO:0000256" key="1">
    <source>
        <dbReference type="ARBA" id="ARBA00006096"/>
    </source>
</evidence>
<dbReference type="Gene3D" id="3.40.710.10">
    <property type="entry name" value="DD-peptidase/beta-lactamase superfamily"/>
    <property type="match status" value="2"/>
</dbReference>
<keyword evidence="2 3" id="KW-0378">Hydrolase</keyword>
<dbReference type="EMBL" id="LT608328">
    <property type="protein sequence ID" value="SCM57165.1"/>
    <property type="molecule type" value="Genomic_DNA"/>
</dbReference>
<name>A0A1G4G6C0_9BACT</name>
<reference evidence="3 4" key="1">
    <citation type="submission" date="2016-08" db="EMBL/GenBank/DDBJ databases">
        <authorList>
            <person name="Seilhamer J.J."/>
        </authorList>
    </citation>
    <scope>NUCLEOTIDE SEQUENCE [LARGE SCALE GENOMIC DNA]</scope>
    <source>
        <strain evidence="3">ING2-E5A</strain>
    </source>
</reference>
<keyword evidence="4" id="KW-1185">Reference proteome</keyword>
<organism evidence="3 4">
    <name type="scientific">Petrimonas mucosa</name>
    <dbReference type="NCBI Taxonomy" id="1642646"/>
    <lineage>
        <taxon>Bacteria</taxon>
        <taxon>Pseudomonadati</taxon>
        <taxon>Bacteroidota</taxon>
        <taxon>Bacteroidia</taxon>
        <taxon>Bacteroidales</taxon>
        <taxon>Dysgonomonadaceae</taxon>
        <taxon>Petrimonas</taxon>
    </lineage>
</organism>
<gene>
    <name evidence="3" type="primary">dacC</name>
    <name evidence="3" type="ORF">ING2E5A_1213</name>
</gene>
<dbReference type="KEGG" id="pmuc:ING2E5A_1213"/>
<dbReference type="RefSeq" id="WP_071136594.1">
    <property type="nucleotide sequence ID" value="NZ_LT608328.1"/>
</dbReference>
<accession>A0A1G4G6C0</accession>
<protein>
    <submittedName>
        <fullName evidence="3">D-alanyl-D-alanine carboxypeptidase DacC</fullName>
        <ecNumber evidence="3">3.4.16.4</ecNumber>
    </submittedName>
</protein>
<dbReference type="PANTHER" id="PTHR30023:SF0">
    <property type="entry name" value="PENICILLIN-SENSITIVE CARBOXYPEPTIDASE A"/>
    <property type="match status" value="1"/>
</dbReference>
<dbReference type="PRINTS" id="PR00922">
    <property type="entry name" value="DADACBPTASE3"/>
</dbReference>
<evidence type="ECO:0000313" key="3">
    <source>
        <dbReference type="EMBL" id="SCM57165.1"/>
    </source>
</evidence>
<evidence type="ECO:0000256" key="2">
    <source>
        <dbReference type="ARBA" id="ARBA00022801"/>
    </source>
</evidence>
<dbReference type="NCBIfam" id="TIGR00666">
    <property type="entry name" value="PBP4"/>
    <property type="match status" value="1"/>
</dbReference>
<proteinExistence type="inferred from homology"/>
<sequence>MNRYIFSLLFLFLAGFIYPQTALQRFINNPALKHASVGVSVVELESGKSIAAYDEEKSLTPASVLKLITAATALEVLGENYRYKTEIAIDADDPSRILVIGTGDPTLGSEVFPENPDAFFINGVEALKKSLPADKEYSIYVVDNLFGYNGISPEWTWIDIGNYYAPGAYGISIYDNSYRLVFNTTDRNNPPRILRTEPEIKGLTFQNSLSFNTTGRDNGYIYGVPFSYERSLRGDIPGGRTEFSIKGDIPDPGLLVGETLADHLKRTGYRIVKVETSRVDYLSRNRSSGQPVPYRVGNVLFTQVSRPLKEIIREVNMESNNHYAEHLIRTIGRYGNSDLYADALEEGIEQTLEHWKQKGMDTAPLHMHDGCGLAPQNAVSARFLTDLLVYMHNRSDCSTAFFQSLPKAGQEGTLQNFLRVTRLNGKVMAKSGSIGGVQCYAGYLIDGNRQYGFAVMVNKFNGTRPEVRSAIEQFLLGL</sequence>
<keyword evidence="3" id="KW-0121">Carboxypeptidase</keyword>
<dbReference type="AlphaFoldDB" id="A0A1G4G6C0"/>
<comment type="similarity">
    <text evidence="1">Belongs to the peptidase S13 family.</text>
</comment>
<dbReference type="SUPFAM" id="SSF56601">
    <property type="entry name" value="beta-lactamase/transpeptidase-like"/>
    <property type="match status" value="1"/>
</dbReference>
<dbReference type="GO" id="GO:0006508">
    <property type="term" value="P:proteolysis"/>
    <property type="evidence" value="ECO:0007669"/>
    <property type="project" value="InterPro"/>
</dbReference>
<dbReference type="Pfam" id="PF02113">
    <property type="entry name" value="Peptidase_S13"/>
    <property type="match status" value="1"/>
</dbReference>
<dbReference type="EC" id="3.4.16.4" evidence="3"/>
<dbReference type="InterPro" id="IPR012338">
    <property type="entry name" value="Beta-lactam/transpept-like"/>
</dbReference>
<keyword evidence="3" id="KW-0645">Protease</keyword>
<dbReference type="InterPro" id="IPR000667">
    <property type="entry name" value="Peptidase_S13"/>
</dbReference>
<evidence type="ECO:0000313" key="4">
    <source>
        <dbReference type="Proteomes" id="UP000178485"/>
    </source>
</evidence>
<dbReference type="GO" id="GO:0000270">
    <property type="term" value="P:peptidoglycan metabolic process"/>
    <property type="evidence" value="ECO:0007669"/>
    <property type="project" value="TreeGrafter"/>
</dbReference>
<dbReference type="GO" id="GO:0009002">
    <property type="term" value="F:serine-type D-Ala-D-Ala carboxypeptidase activity"/>
    <property type="evidence" value="ECO:0007669"/>
    <property type="project" value="UniProtKB-EC"/>
</dbReference>
<dbReference type="Proteomes" id="UP000178485">
    <property type="component" value="Chromosome i"/>
</dbReference>
<dbReference type="STRING" id="1642646.ING2E5A_1213"/>
<dbReference type="PANTHER" id="PTHR30023">
    <property type="entry name" value="D-ALANYL-D-ALANINE CARBOXYPEPTIDASE"/>
    <property type="match status" value="1"/>
</dbReference>